<proteinExistence type="inferred from homology"/>
<comment type="similarity">
    <text evidence="1">Belongs to the TBP family.</text>
</comment>
<reference evidence="4" key="1">
    <citation type="submission" date="2021-01" db="EMBL/GenBank/DDBJ databases">
        <authorList>
            <person name="Corre E."/>
            <person name="Pelletier E."/>
            <person name="Niang G."/>
            <person name="Scheremetjew M."/>
            <person name="Finn R."/>
            <person name="Kale V."/>
            <person name="Holt S."/>
            <person name="Cochrane G."/>
            <person name="Meng A."/>
            <person name="Brown T."/>
            <person name="Cohen L."/>
        </authorList>
    </citation>
    <scope>NUCLEOTIDE SEQUENCE</scope>
    <source>
        <strain evidence="4">CCMP3105</strain>
    </source>
</reference>
<evidence type="ECO:0000256" key="2">
    <source>
        <dbReference type="ARBA" id="ARBA00023125"/>
    </source>
</evidence>
<accession>A0A7S4V7L7</accession>
<evidence type="ECO:0008006" key="5">
    <source>
        <dbReference type="Google" id="ProtNLM"/>
    </source>
</evidence>
<sequence length="99" mass="11194">MIQKCGHPEAVCSGLVIRSQQAMASLPFPVRLEDLAEKWQRHVLYEPEVTSTAFFFLKKPRCTIGVTSGGKLAFRGFAHPGEAREALRRAYPVFLEFNR</sequence>
<dbReference type="EMBL" id="HBNR01012751">
    <property type="protein sequence ID" value="CAE4568630.1"/>
    <property type="molecule type" value="Transcribed_RNA"/>
</dbReference>
<evidence type="ECO:0000256" key="3">
    <source>
        <dbReference type="ARBA" id="ARBA00023163"/>
    </source>
</evidence>
<dbReference type="AlphaFoldDB" id="A0A7S4V7L7"/>
<keyword evidence="2" id="KW-0238">DNA-binding</keyword>
<name>A0A7S4V7L7_9DINO</name>
<dbReference type="Pfam" id="PF00352">
    <property type="entry name" value="TBP"/>
    <property type="match status" value="1"/>
</dbReference>
<dbReference type="GO" id="GO:0003677">
    <property type="term" value="F:DNA binding"/>
    <property type="evidence" value="ECO:0007669"/>
    <property type="project" value="UniProtKB-KW"/>
</dbReference>
<evidence type="ECO:0000256" key="1">
    <source>
        <dbReference type="ARBA" id="ARBA00005560"/>
    </source>
</evidence>
<keyword evidence="3" id="KW-0804">Transcription</keyword>
<gene>
    <name evidence="4" type="ORF">AMON00008_LOCUS8249</name>
</gene>
<dbReference type="InterPro" id="IPR000814">
    <property type="entry name" value="TBP"/>
</dbReference>
<dbReference type="GO" id="GO:0006352">
    <property type="term" value="P:DNA-templated transcription initiation"/>
    <property type="evidence" value="ECO:0007669"/>
    <property type="project" value="InterPro"/>
</dbReference>
<evidence type="ECO:0000313" key="4">
    <source>
        <dbReference type="EMBL" id="CAE4568630.1"/>
    </source>
</evidence>
<dbReference type="InterPro" id="IPR012295">
    <property type="entry name" value="TBP_dom_sf"/>
</dbReference>
<dbReference type="Gene3D" id="3.30.310.10">
    <property type="entry name" value="TATA-Binding Protein"/>
    <property type="match status" value="1"/>
</dbReference>
<protein>
    <recommendedName>
        <fullName evidence="5">TATA-box-binding protein</fullName>
    </recommendedName>
</protein>
<organism evidence="4">
    <name type="scientific">Alexandrium monilatum</name>
    <dbReference type="NCBI Taxonomy" id="311494"/>
    <lineage>
        <taxon>Eukaryota</taxon>
        <taxon>Sar</taxon>
        <taxon>Alveolata</taxon>
        <taxon>Dinophyceae</taxon>
        <taxon>Gonyaulacales</taxon>
        <taxon>Pyrocystaceae</taxon>
        <taxon>Alexandrium</taxon>
    </lineage>
</organism>
<dbReference type="SUPFAM" id="SSF55945">
    <property type="entry name" value="TATA-box binding protein-like"/>
    <property type="match status" value="1"/>
</dbReference>